<dbReference type="AlphaFoldDB" id="A0A183HU11"/>
<name>A0A183HU11_9BILA</name>
<dbReference type="Proteomes" id="UP000267606">
    <property type="component" value="Unassembled WGS sequence"/>
</dbReference>
<reference evidence="5" key="1">
    <citation type="submission" date="2016-06" db="UniProtKB">
        <authorList>
            <consortium name="WormBaseParasite"/>
        </authorList>
    </citation>
    <scope>IDENTIFICATION</scope>
</reference>
<keyword evidence="4" id="KW-1185">Reference proteome</keyword>
<dbReference type="Pfam" id="PF12894">
    <property type="entry name" value="ANAPC4_WD40"/>
    <property type="match status" value="1"/>
</dbReference>
<feature type="domain" description="Anaphase-promoting complex subunit 4-like WD40" evidence="2">
    <location>
        <begin position="40"/>
        <end position="82"/>
    </location>
</feature>
<evidence type="ECO:0000259" key="2">
    <source>
        <dbReference type="Pfam" id="PF12894"/>
    </source>
</evidence>
<sequence length="93" mass="10707">MRRITALPSNEKCSCFILANFVLLLKIIVFRDETMIIMYLQLVWSLTEEELGEGEPVFEWRPKGNYLAVAGWNNSVKLYDRSGNLIDELLLPG</sequence>
<evidence type="ECO:0000256" key="1">
    <source>
        <dbReference type="SAM" id="Phobius"/>
    </source>
</evidence>
<keyword evidence="1" id="KW-1133">Transmembrane helix</keyword>
<keyword evidence="1" id="KW-0812">Transmembrane</keyword>
<dbReference type="STRING" id="387005.A0A183HU11"/>
<evidence type="ECO:0000313" key="4">
    <source>
        <dbReference type="Proteomes" id="UP000267606"/>
    </source>
</evidence>
<dbReference type="EMBL" id="UZAJ01015269">
    <property type="protein sequence ID" value="VDO72810.1"/>
    <property type="molecule type" value="Genomic_DNA"/>
</dbReference>
<dbReference type="SUPFAM" id="SSF50960">
    <property type="entry name" value="TolB, C-terminal domain"/>
    <property type="match status" value="1"/>
</dbReference>
<dbReference type="InterPro" id="IPR024977">
    <property type="entry name" value="Apc4-like_WD40_dom"/>
</dbReference>
<keyword evidence="1" id="KW-0472">Membrane</keyword>
<evidence type="ECO:0000313" key="5">
    <source>
        <dbReference type="WBParaSite" id="OFLC_0001097301-mRNA-1"/>
    </source>
</evidence>
<accession>A0A183HU11</accession>
<proteinExistence type="predicted"/>
<organism evidence="5">
    <name type="scientific">Onchocerca flexuosa</name>
    <dbReference type="NCBI Taxonomy" id="387005"/>
    <lineage>
        <taxon>Eukaryota</taxon>
        <taxon>Metazoa</taxon>
        <taxon>Ecdysozoa</taxon>
        <taxon>Nematoda</taxon>
        <taxon>Chromadorea</taxon>
        <taxon>Rhabditida</taxon>
        <taxon>Spirurina</taxon>
        <taxon>Spiruromorpha</taxon>
        <taxon>Filarioidea</taxon>
        <taxon>Onchocercidae</taxon>
        <taxon>Onchocerca</taxon>
    </lineage>
</organism>
<dbReference type="WBParaSite" id="OFLC_0001097301-mRNA-1">
    <property type="protein sequence ID" value="OFLC_0001097301-mRNA-1"/>
    <property type="gene ID" value="OFLC_0001097301"/>
</dbReference>
<reference evidence="3 4" key="2">
    <citation type="submission" date="2018-11" db="EMBL/GenBank/DDBJ databases">
        <authorList>
            <consortium name="Pathogen Informatics"/>
        </authorList>
    </citation>
    <scope>NUCLEOTIDE SEQUENCE [LARGE SCALE GENOMIC DNA]</scope>
</reference>
<feature type="transmembrane region" description="Helical" evidence="1">
    <location>
        <begin position="12"/>
        <end position="30"/>
    </location>
</feature>
<evidence type="ECO:0000313" key="3">
    <source>
        <dbReference type="EMBL" id="VDO72810.1"/>
    </source>
</evidence>
<protein>
    <submittedName>
        <fullName evidence="5">ANAPC4_WD40 domain-containing protein</fullName>
    </submittedName>
</protein>
<gene>
    <name evidence="3" type="ORF">OFLC_LOCUS10975</name>
</gene>